<feature type="domain" description="DUF6534" evidence="2">
    <location>
        <begin position="196"/>
        <end position="280"/>
    </location>
</feature>
<dbReference type="Proteomes" id="UP000218334">
    <property type="component" value="Unassembled WGS sequence"/>
</dbReference>
<organism evidence="3 4">
    <name type="scientific">Armillaria solidipes</name>
    <dbReference type="NCBI Taxonomy" id="1076256"/>
    <lineage>
        <taxon>Eukaryota</taxon>
        <taxon>Fungi</taxon>
        <taxon>Dikarya</taxon>
        <taxon>Basidiomycota</taxon>
        <taxon>Agaricomycotina</taxon>
        <taxon>Agaricomycetes</taxon>
        <taxon>Agaricomycetidae</taxon>
        <taxon>Agaricales</taxon>
        <taxon>Marasmiineae</taxon>
        <taxon>Physalacriaceae</taxon>
        <taxon>Armillaria</taxon>
    </lineage>
</organism>
<keyword evidence="4" id="KW-1185">Reference proteome</keyword>
<evidence type="ECO:0000313" key="3">
    <source>
        <dbReference type="EMBL" id="PBK62536.1"/>
    </source>
</evidence>
<accession>A0A2H3BHJ5</accession>
<feature type="transmembrane region" description="Helical" evidence="1">
    <location>
        <begin position="148"/>
        <end position="169"/>
    </location>
</feature>
<name>A0A2H3BHJ5_9AGAR</name>
<dbReference type="STRING" id="1076256.A0A2H3BHJ5"/>
<keyword evidence="1" id="KW-0812">Transmembrane</keyword>
<feature type="transmembrane region" description="Helical" evidence="1">
    <location>
        <begin position="39"/>
        <end position="64"/>
    </location>
</feature>
<keyword evidence="1" id="KW-0472">Membrane</keyword>
<feature type="transmembrane region" description="Helical" evidence="1">
    <location>
        <begin position="76"/>
        <end position="101"/>
    </location>
</feature>
<dbReference type="EMBL" id="KZ293465">
    <property type="protein sequence ID" value="PBK62536.1"/>
    <property type="molecule type" value="Genomic_DNA"/>
</dbReference>
<reference evidence="4" key="1">
    <citation type="journal article" date="2017" name="Nat. Ecol. Evol.">
        <title>Genome expansion and lineage-specific genetic innovations in the forest pathogenic fungi Armillaria.</title>
        <authorList>
            <person name="Sipos G."/>
            <person name="Prasanna A.N."/>
            <person name="Walter M.C."/>
            <person name="O'Connor E."/>
            <person name="Balint B."/>
            <person name="Krizsan K."/>
            <person name="Kiss B."/>
            <person name="Hess J."/>
            <person name="Varga T."/>
            <person name="Slot J."/>
            <person name="Riley R."/>
            <person name="Boka B."/>
            <person name="Rigling D."/>
            <person name="Barry K."/>
            <person name="Lee J."/>
            <person name="Mihaltcheva S."/>
            <person name="LaButti K."/>
            <person name="Lipzen A."/>
            <person name="Waldron R."/>
            <person name="Moloney N.M."/>
            <person name="Sperisen C."/>
            <person name="Kredics L."/>
            <person name="Vagvoelgyi C."/>
            <person name="Patrignani A."/>
            <person name="Fitzpatrick D."/>
            <person name="Nagy I."/>
            <person name="Doyle S."/>
            <person name="Anderson J.B."/>
            <person name="Grigoriev I.V."/>
            <person name="Gueldener U."/>
            <person name="Muensterkoetter M."/>
            <person name="Nagy L.G."/>
        </authorList>
    </citation>
    <scope>NUCLEOTIDE SEQUENCE [LARGE SCALE GENOMIC DNA]</scope>
    <source>
        <strain evidence="4">28-4</strain>
    </source>
</reference>
<protein>
    <recommendedName>
        <fullName evidence="2">DUF6534 domain-containing protein</fullName>
    </recommendedName>
</protein>
<dbReference type="PANTHER" id="PTHR40465:SF1">
    <property type="entry name" value="DUF6534 DOMAIN-CONTAINING PROTEIN"/>
    <property type="match status" value="1"/>
</dbReference>
<evidence type="ECO:0000259" key="2">
    <source>
        <dbReference type="Pfam" id="PF20152"/>
    </source>
</evidence>
<dbReference type="PANTHER" id="PTHR40465">
    <property type="entry name" value="CHROMOSOME 1, WHOLE GENOME SHOTGUN SEQUENCE"/>
    <property type="match status" value="1"/>
</dbReference>
<feature type="transmembrane region" description="Helical" evidence="1">
    <location>
        <begin position="221"/>
        <end position="248"/>
    </location>
</feature>
<evidence type="ECO:0000313" key="4">
    <source>
        <dbReference type="Proteomes" id="UP000218334"/>
    </source>
</evidence>
<gene>
    <name evidence="3" type="ORF">ARMSODRAFT_964039</name>
</gene>
<keyword evidence="1" id="KW-1133">Transmembrane helix</keyword>
<feature type="transmembrane region" description="Helical" evidence="1">
    <location>
        <begin position="189"/>
        <end position="209"/>
    </location>
</feature>
<feature type="transmembrane region" description="Helical" evidence="1">
    <location>
        <begin position="113"/>
        <end position="136"/>
    </location>
</feature>
<feature type="transmembrane region" description="Helical" evidence="1">
    <location>
        <begin position="254"/>
        <end position="275"/>
    </location>
</feature>
<dbReference type="InterPro" id="IPR045339">
    <property type="entry name" value="DUF6534"/>
</dbReference>
<sequence>MPMANDITSNLIKKQNKDVWINSSSMSTTMVLPALDNTMGALLIGTIVAASIWGSSILHTYEYYSDYPKDHIGMKCVVAIVCLLDTMHQIFITHALYIYLIKGFANPLILTRLLWTFLIQLVITACQGLVCQGFFTWRVYVVSQRNRFLAAFIASLVVGNFVVTLYYYARCQSLTSTIQLKELKNIAKLLVFGYSADILITVSLIYMLLRSKTQNAQTNHIINRLVLYSLNTGFLNSIFAILCFVTATVWSENLIFVGLYAVLCRMYSVSVLATLNSRKRFRSLSSVHRLTSESFSSGTRLQVARPGDMAIQVDYQPRITDDASSEIKHNKSTHSLELDTLTRVKADDCPV</sequence>
<dbReference type="Pfam" id="PF20152">
    <property type="entry name" value="DUF6534"/>
    <property type="match status" value="1"/>
</dbReference>
<evidence type="ECO:0000256" key="1">
    <source>
        <dbReference type="SAM" id="Phobius"/>
    </source>
</evidence>
<proteinExistence type="predicted"/>
<dbReference type="AlphaFoldDB" id="A0A2H3BHJ5"/>